<sequence>MGKRQKDELPDYTVANMDVDGMPWNTGRKKFSVQDQELDTEEKEPLTKAETKAVIWLSLKAGLVIGGVFIGAAALFLLFCVYVWLR</sequence>
<dbReference type="Proteomes" id="UP001652409">
    <property type="component" value="Unassembled WGS sequence"/>
</dbReference>
<evidence type="ECO:0000256" key="1">
    <source>
        <dbReference type="SAM" id="Phobius"/>
    </source>
</evidence>
<gene>
    <name evidence="2" type="ORF">OCV61_16065</name>
</gene>
<comment type="caution">
    <text evidence="2">The sequence shown here is derived from an EMBL/GenBank/DDBJ whole genome shotgun (WGS) entry which is preliminary data.</text>
</comment>
<dbReference type="EMBL" id="JAOQJL010000043">
    <property type="protein sequence ID" value="MCU6766895.1"/>
    <property type="molecule type" value="Genomic_DNA"/>
</dbReference>
<proteinExistence type="predicted"/>
<keyword evidence="3" id="KW-1185">Reference proteome</keyword>
<reference evidence="2 3" key="1">
    <citation type="journal article" date="2021" name="ISME Commun">
        <title>Automated analysis of genomic sequences facilitates high-throughput and comprehensive description of bacteria.</title>
        <authorList>
            <person name="Hitch T.C.A."/>
        </authorList>
    </citation>
    <scope>NUCLEOTIDE SEQUENCE [LARGE SCALE GENOMIC DNA]</scope>
    <source>
        <strain evidence="2 3">Sanger_23</strain>
    </source>
</reference>
<feature type="transmembrane region" description="Helical" evidence="1">
    <location>
        <begin position="61"/>
        <end position="85"/>
    </location>
</feature>
<evidence type="ECO:0000313" key="3">
    <source>
        <dbReference type="Proteomes" id="UP001652409"/>
    </source>
</evidence>
<keyword evidence="1" id="KW-1133">Transmembrane helix</keyword>
<protein>
    <submittedName>
        <fullName evidence="2">Uncharacterized protein</fullName>
    </submittedName>
</protein>
<evidence type="ECO:0000313" key="2">
    <source>
        <dbReference type="EMBL" id="MCU6766895.1"/>
    </source>
</evidence>
<accession>A0ABT2TXC8</accession>
<keyword evidence="1" id="KW-0812">Transmembrane</keyword>
<dbReference type="RefSeq" id="WP_158422665.1">
    <property type="nucleotide sequence ID" value="NZ_JAOQJL010000043.1"/>
</dbReference>
<name>A0ABT2TXC8_9FIRM</name>
<keyword evidence="1" id="KW-0472">Membrane</keyword>
<organism evidence="2 3">
    <name type="scientific">Blautia ammoniilytica</name>
    <dbReference type="NCBI Taxonomy" id="2981782"/>
    <lineage>
        <taxon>Bacteria</taxon>
        <taxon>Bacillati</taxon>
        <taxon>Bacillota</taxon>
        <taxon>Clostridia</taxon>
        <taxon>Lachnospirales</taxon>
        <taxon>Lachnospiraceae</taxon>
        <taxon>Blautia</taxon>
    </lineage>
</organism>